<dbReference type="Pfam" id="PF04672">
    <property type="entry name" value="Methyltransf_19"/>
    <property type="match status" value="1"/>
</dbReference>
<dbReference type="Gene3D" id="3.40.50.150">
    <property type="entry name" value="Vaccinia Virus protein VP39"/>
    <property type="match status" value="1"/>
</dbReference>
<dbReference type="GO" id="GO:0032259">
    <property type="term" value="P:methylation"/>
    <property type="evidence" value="ECO:0007669"/>
    <property type="project" value="UniProtKB-KW"/>
</dbReference>
<keyword evidence="1" id="KW-0808">Transferase</keyword>
<dbReference type="InterPro" id="IPR006764">
    <property type="entry name" value="SAM_dep_MeTrfase_SAV2177_type"/>
</dbReference>
<dbReference type="EMBL" id="BAAAQM010000054">
    <property type="protein sequence ID" value="GAA1995457.1"/>
    <property type="molecule type" value="Genomic_DNA"/>
</dbReference>
<keyword evidence="1" id="KW-0489">Methyltransferase</keyword>
<sequence>MDAIEVAELALSLPDVDPSQPSPARIYDFWLGGSQNFEADREAGRRAATAMPTLVAAIRANRAFLGRVVRHLAGTAGITQFLDLGSGVPTVGNVHEVAMAVNPDVKVVYVDIDQVAIAHARHLLKDVDGAEAVLADLRRPETVLEHPLMRRTLDLSRPVAVLMNAVLHFIPDEEDPAGIVAAYVGATAPGSYLALSHAAPDLAHPGEQQEMLDDYRRSTRVPFINREPEQVAGWLDGLEIEPPGLVTVDRWQPEPNSAEVSILRTYGVLARVPER</sequence>
<reference evidence="2" key="1">
    <citation type="journal article" date="2019" name="Int. J. Syst. Evol. Microbiol.">
        <title>The Global Catalogue of Microorganisms (GCM) 10K type strain sequencing project: providing services to taxonomists for standard genome sequencing and annotation.</title>
        <authorList>
            <consortium name="The Broad Institute Genomics Platform"/>
            <consortium name="The Broad Institute Genome Sequencing Center for Infectious Disease"/>
            <person name="Wu L."/>
            <person name="Ma J."/>
        </authorList>
    </citation>
    <scope>NUCLEOTIDE SEQUENCE [LARGE SCALE GENOMIC DNA]</scope>
    <source>
        <strain evidence="2">JCM 16013</strain>
    </source>
</reference>
<protein>
    <submittedName>
        <fullName evidence="1">SAM-dependent methyltransferase</fullName>
    </submittedName>
</protein>
<accession>A0ABP5EDR8</accession>
<evidence type="ECO:0000313" key="1">
    <source>
        <dbReference type="EMBL" id="GAA1995457.1"/>
    </source>
</evidence>
<keyword evidence="2" id="KW-1185">Reference proteome</keyword>
<organism evidence="1 2">
    <name type="scientific">Catenulispora subtropica</name>
    <dbReference type="NCBI Taxonomy" id="450798"/>
    <lineage>
        <taxon>Bacteria</taxon>
        <taxon>Bacillati</taxon>
        <taxon>Actinomycetota</taxon>
        <taxon>Actinomycetes</taxon>
        <taxon>Catenulisporales</taxon>
        <taxon>Catenulisporaceae</taxon>
        <taxon>Catenulispora</taxon>
    </lineage>
</organism>
<comment type="caution">
    <text evidence="1">The sequence shown here is derived from an EMBL/GenBank/DDBJ whole genome shotgun (WGS) entry which is preliminary data.</text>
</comment>
<proteinExistence type="predicted"/>
<dbReference type="GO" id="GO:0008168">
    <property type="term" value="F:methyltransferase activity"/>
    <property type="evidence" value="ECO:0007669"/>
    <property type="project" value="UniProtKB-KW"/>
</dbReference>
<dbReference type="InterPro" id="IPR029063">
    <property type="entry name" value="SAM-dependent_MTases_sf"/>
</dbReference>
<gene>
    <name evidence="1" type="ORF">GCM10009838_70350</name>
</gene>
<dbReference type="SUPFAM" id="SSF53335">
    <property type="entry name" value="S-adenosyl-L-methionine-dependent methyltransferases"/>
    <property type="match status" value="1"/>
</dbReference>
<dbReference type="CDD" id="cd02440">
    <property type="entry name" value="AdoMet_MTases"/>
    <property type="match status" value="1"/>
</dbReference>
<dbReference type="PIRSF" id="PIRSF017393">
    <property type="entry name" value="MTase_SAV2177"/>
    <property type="match status" value="1"/>
</dbReference>
<dbReference type="Proteomes" id="UP001499854">
    <property type="component" value="Unassembled WGS sequence"/>
</dbReference>
<evidence type="ECO:0000313" key="2">
    <source>
        <dbReference type="Proteomes" id="UP001499854"/>
    </source>
</evidence>
<dbReference type="RefSeq" id="WP_344661492.1">
    <property type="nucleotide sequence ID" value="NZ_BAAAQM010000054.1"/>
</dbReference>
<name>A0ABP5EDR8_9ACTN</name>